<dbReference type="GO" id="GO:0045490">
    <property type="term" value="P:pectin catabolic process"/>
    <property type="evidence" value="ECO:0000318"/>
    <property type="project" value="GO_Central"/>
</dbReference>
<comment type="similarity">
    <text evidence="3">Belongs to the pectinesterase family.</text>
</comment>
<protein>
    <recommendedName>
        <fullName evidence="4 12">Pectinesterase</fullName>
        <ecNumber evidence="4 12">3.1.1.11</ecNumber>
    </recommendedName>
</protein>
<reference evidence="14 16" key="1">
    <citation type="journal article" date="2011" name="Nature">
        <title>The Medicago genome provides insight into the evolution of rhizobial symbioses.</title>
        <authorList>
            <person name="Young N.D."/>
            <person name="Debelle F."/>
            <person name="Oldroyd G.E."/>
            <person name="Geurts R."/>
            <person name="Cannon S.B."/>
            <person name="Udvardi M.K."/>
            <person name="Benedito V.A."/>
            <person name="Mayer K.F."/>
            <person name="Gouzy J."/>
            <person name="Schoof H."/>
            <person name="Van de Peer Y."/>
            <person name="Proost S."/>
            <person name="Cook D.R."/>
            <person name="Meyers B.C."/>
            <person name="Spannagl M."/>
            <person name="Cheung F."/>
            <person name="De Mita S."/>
            <person name="Krishnakumar V."/>
            <person name="Gundlach H."/>
            <person name="Zhou S."/>
            <person name="Mudge J."/>
            <person name="Bharti A.K."/>
            <person name="Murray J.D."/>
            <person name="Naoumkina M.A."/>
            <person name="Rosen B."/>
            <person name="Silverstein K.A."/>
            <person name="Tang H."/>
            <person name="Rombauts S."/>
            <person name="Zhao P.X."/>
            <person name="Zhou P."/>
            <person name="Barbe V."/>
            <person name="Bardou P."/>
            <person name="Bechner M."/>
            <person name="Bellec A."/>
            <person name="Berger A."/>
            <person name="Berges H."/>
            <person name="Bidwell S."/>
            <person name="Bisseling T."/>
            <person name="Choisne N."/>
            <person name="Couloux A."/>
            <person name="Denny R."/>
            <person name="Deshpande S."/>
            <person name="Dai X."/>
            <person name="Doyle J.J."/>
            <person name="Dudez A.M."/>
            <person name="Farmer A.D."/>
            <person name="Fouteau S."/>
            <person name="Franken C."/>
            <person name="Gibelin C."/>
            <person name="Gish J."/>
            <person name="Goldstein S."/>
            <person name="Gonzalez A.J."/>
            <person name="Green P.J."/>
            <person name="Hallab A."/>
            <person name="Hartog M."/>
            <person name="Hua A."/>
            <person name="Humphray S.J."/>
            <person name="Jeong D.H."/>
            <person name="Jing Y."/>
            <person name="Jocker A."/>
            <person name="Kenton S.M."/>
            <person name="Kim D.J."/>
            <person name="Klee K."/>
            <person name="Lai H."/>
            <person name="Lang C."/>
            <person name="Lin S."/>
            <person name="Macmil S.L."/>
            <person name="Magdelenat G."/>
            <person name="Matthews L."/>
            <person name="McCorrison J."/>
            <person name="Monaghan E.L."/>
            <person name="Mun J.H."/>
            <person name="Najar F.Z."/>
            <person name="Nicholson C."/>
            <person name="Noirot C."/>
            <person name="O'Bleness M."/>
            <person name="Paule C.R."/>
            <person name="Poulain J."/>
            <person name="Prion F."/>
            <person name="Qin B."/>
            <person name="Qu C."/>
            <person name="Retzel E.F."/>
            <person name="Riddle C."/>
            <person name="Sallet E."/>
            <person name="Samain S."/>
            <person name="Samson N."/>
            <person name="Sanders I."/>
            <person name="Saurat O."/>
            <person name="Scarpelli C."/>
            <person name="Schiex T."/>
            <person name="Segurens B."/>
            <person name="Severin A.J."/>
            <person name="Sherrier D.J."/>
            <person name="Shi R."/>
            <person name="Sims S."/>
            <person name="Singer S.R."/>
            <person name="Sinharoy S."/>
            <person name="Sterck L."/>
            <person name="Viollet A."/>
            <person name="Wang B.B."/>
            <person name="Wang K."/>
            <person name="Wang M."/>
            <person name="Wang X."/>
            <person name="Warfsmann J."/>
            <person name="Weissenbach J."/>
            <person name="White D.D."/>
            <person name="White J.D."/>
            <person name="Wiley G.B."/>
            <person name="Wincker P."/>
            <person name="Xing Y."/>
            <person name="Yang L."/>
            <person name="Yao Z."/>
            <person name="Ying F."/>
            <person name="Zhai J."/>
            <person name="Zhou L."/>
            <person name="Zuber A."/>
            <person name="Denarie J."/>
            <person name="Dixon R.A."/>
            <person name="May G.D."/>
            <person name="Schwartz D.C."/>
            <person name="Rogers J."/>
            <person name="Quetier F."/>
            <person name="Town C.D."/>
            <person name="Roe B.A."/>
        </authorList>
    </citation>
    <scope>NUCLEOTIDE SEQUENCE [LARGE SCALE GENOMIC DNA]</scope>
    <source>
        <strain evidence="14">A17</strain>
        <strain evidence="15 16">cv. Jemalong A17</strain>
    </source>
</reference>
<organism evidence="14 16">
    <name type="scientific">Medicago truncatula</name>
    <name type="common">Barrel medic</name>
    <name type="synonym">Medicago tribuloides</name>
    <dbReference type="NCBI Taxonomy" id="3880"/>
    <lineage>
        <taxon>Eukaryota</taxon>
        <taxon>Viridiplantae</taxon>
        <taxon>Streptophyta</taxon>
        <taxon>Embryophyta</taxon>
        <taxon>Tracheophyta</taxon>
        <taxon>Spermatophyta</taxon>
        <taxon>Magnoliopsida</taxon>
        <taxon>eudicotyledons</taxon>
        <taxon>Gunneridae</taxon>
        <taxon>Pentapetalae</taxon>
        <taxon>rosids</taxon>
        <taxon>fabids</taxon>
        <taxon>Fabales</taxon>
        <taxon>Fabaceae</taxon>
        <taxon>Papilionoideae</taxon>
        <taxon>50 kb inversion clade</taxon>
        <taxon>NPAAA clade</taxon>
        <taxon>Hologalegina</taxon>
        <taxon>IRL clade</taxon>
        <taxon>Trifolieae</taxon>
        <taxon>Medicago</taxon>
    </lineage>
</organism>
<keyword evidence="12" id="KW-0732">Signal</keyword>
<dbReference type="OrthoDB" id="2019149at2759"/>
<dbReference type="FunFam" id="2.160.20.10:FF:000013">
    <property type="entry name" value="Pectinesterase"/>
    <property type="match status" value="1"/>
</dbReference>
<dbReference type="GO" id="GO:0030599">
    <property type="term" value="F:pectinesterase activity"/>
    <property type="evidence" value="ECO:0000318"/>
    <property type="project" value="GO_Central"/>
</dbReference>
<dbReference type="PANTHER" id="PTHR31321">
    <property type="entry name" value="ACYL-COA THIOESTER HYDROLASE YBHC-RELATED"/>
    <property type="match status" value="1"/>
</dbReference>
<evidence type="ECO:0000256" key="10">
    <source>
        <dbReference type="ARBA" id="ARBA00057335"/>
    </source>
</evidence>
<dbReference type="KEGG" id="mtr:25495763"/>
<dbReference type="Proteomes" id="UP000002051">
    <property type="component" value="Chromosome 6"/>
</dbReference>
<dbReference type="STRING" id="3880.A0A072U8Q7"/>
<feature type="active site" evidence="11">
    <location>
        <position position="197"/>
    </location>
</feature>
<dbReference type="HOGENOM" id="CLU_012243_3_3_1"/>
<comment type="catalytic activity">
    <reaction evidence="9 12">
        <text>[(1-&gt;4)-alpha-D-galacturonosyl methyl ester](n) + n H2O = [(1-&gt;4)-alpha-D-galacturonosyl](n) + n methanol + n H(+)</text>
        <dbReference type="Rhea" id="RHEA:22380"/>
        <dbReference type="Rhea" id="RHEA-COMP:14570"/>
        <dbReference type="Rhea" id="RHEA-COMP:14573"/>
        <dbReference type="ChEBI" id="CHEBI:15377"/>
        <dbReference type="ChEBI" id="CHEBI:15378"/>
        <dbReference type="ChEBI" id="CHEBI:17790"/>
        <dbReference type="ChEBI" id="CHEBI:140522"/>
        <dbReference type="ChEBI" id="CHEBI:140523"/>
        <dbReference type="EC" id="3.1.1.11"/>
    </reaction>
</comment>
<evidence type="ECO:0000256" key="7">
    <source>
        <dbReference type="ARBA" id="ARBA00023085"/>
    </source>
</evidence>
<keyword evidence="6 12" id="KW-0378">Hydrolase</keyword>
<dbReference type="SUPFAM" id="SSF51126">
    <property type="entry name" value="Pectin lyase-like"/>
    <property type="match status" value="1"/>
</dbReference>
<comment type="pathway">
    <text evidence="2 12">Glycan metabolism; pectin degradation; 2-dehydro-3-deoxy-D-gluconate from pectin: step 1/5.</text>
</comment>
<dbReference type="InterPro" id="IPR000070">
    <property type="entry name" value="Pectinesterase_cat"/>
</dbReference>
<evidence type="ECO:0000256" key="4">
    <source>
        <dbReference type="ARBA" id="ARBA00013229"/>
    </source>
</evidence>
<dbReference type="EnsemblPlants" id="KEH25488">
    <property type="protein sequence ID" value="KEH25488"/>
    <property type="gene ID" value="MTR_6g024165"/>
</dbReference>
<evidence type="ECO:0000256" key="3">
    <source>
        <dbReference type="ARBA" id="ARBA00008891"/>
    </source>
</evidence>
<dbReference type="EC" id="3.1.1.11" evidence="4 12"/>
<dbReference type="GO" id="GO:0042545">
    <property type="term" value="P:cell wall modification"/>
    <property type="evidence" value="ECO:0007669"/>
    <property type="project" value="UniProtKB-UniRule"/>
</dbReference>
<dbReference type="InterPro" id="IPR011050">
    <property type="entry name" value="Pectin_lyase_fold/virulence"/>
</dbReference>
<reference evidence="14 16" key="2">
    <citation type="journal article" date="2014" name="BMC Genomics">
        <title>An improved genome release (version Mt4.0) for the model legume Medicago truncatula.</title>
        <authorList>
            <person name="Tang H."/>
            <person name="Krishnakumar V."/>
            <person name="Bidwell S."/>
            <person name="Rosen B."/>
            <person name="Chan A."/>
            <person name="Zhou S."/>
            <person name="Gentzbittel L."/>
            <person name="Childs K.L."/>
            <person name="Yandell M."/>
            <person name="Gundlach H."/>
            <person name="Mayer K.F."/>
            <person name="Schwartz D.C."/>
            <person name="Town C.D."/>
        </authorList>
    </citation>
    <scope>GENOME REANNOTATION</scope>
    <source>
        <strain evidence="14">A17</strain>
        <strain evidence="15 16">cv. Jemalong A17</strain>
    </source>
</reference>
<evidence type="ECO:0000256" key="5">
    <source>
        <dbReference type="ARBA" id="ARBA00022512"/>
    </source>
</evidence>
<dbReference type="PANTHER" id="PTHR31321:SF81">
    <property type="entry name" value="PECTINESTERASE"/>
    <property type="match status" value="1"/>
</dbReference>
<feature type="signal peptide" evidence="12">
    <location>
        <begin position="1"/>
        <end position="22"/>
    </location>
</feature>
<dbReference type="AlphaFoldDB" id="A0A072U8Q7"/>
<dbReference type="UniPathway" id="UPA00545">
    <property type="reaction ID" value="UER00823"/>
</dbReference>
<accession>A0A072U8Q7</accession>
<evidence type="ECO:0000256" key="11">
    <source>
        <dbReference type="PROSITE-ProRule" id="PRU10040"/>
    </source>
</evidence>
<keyword evidence="16" id="KW-1185">Reference proteome</keyword>
<keyword evidence="5" id="KW-0134">Cell wall</keyword>
<dbReference type="InterPro" id="IPR033131">
    <property type="entry name" value="Pectinesterase_Asp_AS"/>
</dbReference>
<dbReference type="Gene3D" id="2.160.20.10">
    <property type="entry name" value="Single-stranded right-handed beta-helix, Pectin lyase-like"/>
    <property type="match status" value="1"/>
</dbReference>
<keyword evidence="7 12" id="KW-0063">Aspartyl esterase</keyword>
<sequence length="338" mass="37706">MVLKIFFLQFFCIVILISSSSSFSNGLDFKLRQAEANPVIIKVSKDASSKFKTIQEALNSIPPQNNRRVIVSIAAGVYREKILVKLPFITFLGDPTDQPIVIGNDTAHDIGGDGKPLRTLNSATVAVDSDYFIAVNMKFQNTASPRIGSNDDQAVALRTSGNKSAFYNCSFYGFQDTLYDHQGLHYFENCFIQGSVDFIFGHGRSLYEGCIIKSIAEKMGFITAQDRSKESMESGFSIQNSHAIGSGKVYLGRPWGVYSRVIYSYTSMDNLIFPQGWDDTMDNQNRSLTVYYGEYKCTGLGSNLAGRPPWVHRLTDTEARQFIGTQFIQGDTWLVRPS</sequence>
<evidence type="ECO:0000256" key="12">
    <source>
        <dbReference type="RuleBase" id="RU000589"/>
    </source>
</evidence>
<evidence type="ECO:0000259" key="13">
    <source>
        <dbReference type="Pfam" id="PF01095"/>
    </source>
</evidence>
<reference evidence="15" key="3">
    <citation type="submission" date="2015-04" db="UniProtKB">
        <authorList>
            <consortium name="EnsemblPlants"/>
        </authorList>
    </citation>
    <scope>IDENTIFICATION</scope>
    <source>
        <strain evidence="15">cv. Jemalong A17</strain>
    </source>
</reference>
<name>A0A072U8Q7_MEDTR</name>
<evidence type="ECO:0000256" key="8">
    <source>
        <dbReference type="ARBA" id="ARBA00023180"/>
    </source>
</evidence>
<keyword evidence="5" id="KW-0964">Secreted</keyword>
<evidence type="ECO:0000256" key="9">
    <source>
        <dbReference type="ARBA" id="ARBA00047928"/>
    </source>
</evidence>
<dbReference type="Pfam" id="PF01095">
    <property type="entry name" value="Pectinesterase"/>
    <property type="match status" value="1"/>
</dbReference>
<evidence type="ECO:0000256" key="1">
    <source>
        <dbReference type="ARBA" id="ARBA00004191"/>
    </source>
</evidence>
<feature type="domain" description="Pectinesterase catalytic" evidence="13">
    <location>
        <begin position="41"/>
        <end position="331"/>
    </location>
</feature>
<keyword evidence="8" id="KW-0325">Glycoprotein</keyword>
<evidence type="ECO:0000313" key="14">
    <source>
        <dbReference type="EMBL" id="KEH25488.1"/>
    </source>
</evidence>
<feature type="chain" id="PRO_5014483304" description="Pectinesterase" evidence="12">
    <location>
        <begin position="23"/>
        <end position="338"/>
    </location>
</feature>
<comment type="subcellular location">
    <subcellularLocation>
        <location evidence="1">Secreted</location>
        <location evidence="1">Cell wall</location>
    </subcellularLocation>
</comment>
<evidence type="ECO:0000256" key="6">
    <source>
        <dbReference type="ARBA" id="ARBA00022801"/>
    </source>
</evidence>
<comment type="function">
    <text evidence="10">Acts in the modification of cell walls via demethylesterification of cell wall pectin.</text>
</comment>
<dbReference type="InterPro" id="IPR012334">
    <property type="entry name" value="Pectin_lyas_fold"/>
</dbReference>
<evidence type="ECO:0000256" key="2">
    <source>
        <dbReference type="ARBA" id="ARBA00005184"/>
    </source>
</evidence>
<proteinExistence type="inferred from homology"/>
<dbReference type="PROSITE" id="PS00503">
    <property type="entry name" value="PECTINESTERASE_2"/>
    <property type="match status" value="1"/>
</dbReference>
<evidence type="ECO:0000313" key="15">
    <source>
        <dbReference type="EnsemblPlants" id="KEH25488"/>
    </source>
</evidence>
<gene>
    <name evidence="15" type="primary">25495763</name>
    <name evidence="14" type="ordered locus">MTR_6g024165</name>
</gene>
<dbReference type="EMBL" id="CM001222">
    <property type="protein sequence ID" value="KEH25488.1"/>
    <property type="molecule type" value="Genomic_DNA"/>
</dbReference>
<evidence type="ECO:0000313" key="16">
    <source>
        <dbReference type="Proteomes" id="UP000002051"/>
    </source>
</evidence>